<name>A0ABX2FDM7_9PSEU</name>
<reference evidence="4 5" key="1">
    <citation type="submission" date="2020-01" db="EMBL/GenBank/DDBJ databases">
        <title>Kibdelosporangium persica a novel Actinomycetes from a hot desert in Iran.</title>
        <authorList>
            <person name="Safaei N."/>
            <person name="Zaburannyi N."/>
            <person name="Mueller R."/>
            <person name="Wink J."/>
        </authorList>
    </citation>
    <scope>NUCLEOTIDE SEQUENCE [LARGE SCALE GENOMIC DNA]</scope>
    <source>
        <strain evidence="4 5">4NS15</strain>
    </source>
</reference>
<dbReference type="PANTHER" id="PTHR30024">
    <property type="entry name" value="ALIPHATIC SULFONATES-BINDING PROTEIN-RELATED"/>
    <property type="match status" value="1"/>
</dbReference>
<evidence type="ECO:0000256" key="1">
    <source>
        <dbReference type="ARBA" id="ARBA00004418"/>
    </source>
</evidence>
<comment type="similarity">
    <text evidence="2">Belongs to the bacterial solute-binding protein SsuA/TauA family.</text>
</comment>
<gene>
    <name evidence="4" type="ORF">GC106_62730</name>
</gene>
<accession>A0ABX2FDM7</accession>
<dbReference type="PANTHER" id="PTHR30024:SF47">
    <property type="entry name" value="TAURINE-BINDING PERIPLASMIC PROTEIN"/>
    <property type="match status" value="1"/>
</dbReference>
<evidence type="ECO:0000313" key="4">
    <source>
        <dbReference type="EMBL" id="NRN69017.1"/>
    </source>
</evidence>
<sequence length="343" mass="36202">MLLSLHWSVKKLVGHAGACHPVRMTRPRRAFVGALAATLITTVSGCGLLSGEQPATPGVEQAKVRLGVVPIIDIAPVHIAIKKGYFRDEGVEVELKSIQGGAAGIPGLVNGELDVTFGNWVSFLAAQAKGVADLKLVADAYRGRPDMFLVMTTPDSAVKTPADLAGRKVGVNTRANVAELAVRAAMKAKGADANTVQFTEMAFPDMQAALQRKDIEAALLVEPFITRAVREIGAVPVLDTITGEATDLPIAGYATSAKFAQQNPKTVDAFRRALVRAQRDAGDTAEVQSVVTGYAKVDPSIAGVLRLGLYPSGIDVERLKGVVTLMKANGMLTEDVDPGRMLL</sequence>
<dbReference type="Pfam" id="PF13379">
    <property type="entry name" value="NMT1_2"/>
    <property type="match status" value="1"/>
</dbReference>
<comment type="subcellular location">
    <subcellularLocation>
        <location evidence="1">Periplasm</location>
    </subcellularLocation>
</comment>
<proteinExistence type="inferred from homology"/>
<evidence type="ECO:0000256" key="3">
    <source>
        <dbReference type="ARBA" id="ARBA00022729"/>
    </source>
</evidence>
<keyword evidence="3" id="KW-0732">Signal</keyword>
<comment type="caution">
    <text evidence="4">The sequence shown here is derived from an EMBL/GenBank/DDBJ whole genome shotgun (WGS) entry which is preliminary data.</text>
</comment>
<organism evidence="4 5">
    <name type="scientific">Kibdelosporangium persicum</name>
    <dbReference type="NCBI Taxonomy" id="2698649"/>
    <lineage>
        <taxon>Bacteria</taxon>
        <taxon>Bacillati</taxon>
        <taxon>Actinomycetota</taxon>
        <taxon>Actinomycetes</taxon>
        <taxon>Pseudonocardiales</taxon>
        <taxon>Pseudonocardiaceae</taxon>
        <taxon>Kibdelosporangium</taxon>
    </lineage>
</organism>
<dbReference type="Proteomes" id="UP000763557">
    <property type="component" value="Unassembled WGS sequence"/>
</dbReference>
<keyword evidence="5" id="KW-1185">Reference proteome</keyword>
<evidence type="ECO:0000256" key="2">
    <source>
        <dbReference type="ARBA" id="ARBA00010742"/>
    </source>
</evidence>
<dbReference type="EMBL" id="JAAATY010000024">
    <property type="protein sequence ID" value="NRN69017.1"/>
    <property type="molecule type" value="Genomic_DNA"/>
</dbReference>
<dbReference type="SUPFAM" id="SSF53850">
    <property type="entry name" value="Periplasmic binding protein-like II"/>
    <property type="match status" value="1"/>
</dbReference>
<evidence type="ECO:0000313" key="5">
    <source>
        <dbReference type="Proteomes" id="UP000763557"/>
    </source>
</evidence>
<protein>
    <submittedName>
        <fullName evidence="4">ABC-type nitrate/sulfonate/bicarbonate transport system, periplasmic component</fullName>
    </submittedName>
</protein>
<dbReference type="Gene3D" id="3.40.190.10">
    <property type="entry name" value="Periplasmic binding protein-like II"/>
    <property type="match status" value="2"/>
</dbReference>